<proteinExistence type="predicted"/>
<organism evidence="2 3">
    <name type="scientific">Actinoalloteichus fjordicus</name>
    <dbReference type="NCBI Taxonomy" id="1612552"/>
    <lineage>
        <taxon>Bacteria</taxon>
        <taxon>Bacillati</taxon>
        <taxon>Actinomycetota</taxon>
        <taxon>Actinomycetes</taxon>
        <taxon>Pseudonocardiales</taxon>
        <taxon>Pseudonocardiaceae</taxon>
        <taxon>Actinoalloteichus</taxon>
    </lineage>
</organism>
<keyword evidence="3" id="KW-1185">Reference proteome</keyword>
<dbReference type="Proteomes" id="UP000185511">
    <property type="component" value="Chromosome"/>
</dbReference>
<evidence type="ECO:0000313" key="2">
    <source>
        <dbReference type="EMBL" id="APU16064.1"/>
    </source>
</evidence>
<feature type="compositionally biased region" description="Pro residues" evidence="1">
    <location>
        <begin position="104"/>
        <end position="122"/>
    </location>
</feature>
<evidence type="ECO:0000313" key="3">
    <source>
        <dbReference type="Proteomes" id="UP000185511"/>
    </source>
</evidence>
<dbReference type="AlphaFoldDB" id="A0AAC9LGU6"/>
<feature type="compositionally biased region" description="Low complexity" evidence="1">
    <location>
        <begin position="123"/>
        <end position="147"/>
    </location>
</feature>
<feature type="region of interest" description="Disordered" evidence="1">
    <location>
        <begin position="91"/>
        <end position="147"/>
    </location>
</feature>
<dbReference type="RefSeq" id="WP_157442296.1">
    <property type="nucleotide sequence ID" value="NZ_CP016076.1"/>
</dbReference>
<dbReference type="KEGG" id="acad:UA74_20195"/>
<accession>A0AAC9LGU6</accession>
<gene>
    <name evidence="2" type="ORF">UA74_20195</name>
</gene>
<evidence type="ECO:0000256" key="1">
    <source>
        <dbReference type="SAM" id="MobiDB-lite"/>
    </source>
</evidence>
<protein>
    <submittedName>
        <fullName evidence="2">Uncharacterized protein</fullName>
    </submittedName>
</protein>
<reference evidence="3" key="1">
    <citation type="submission" date="2016-06" db="EMBL/GenBank/DDBJ databases">
        <title>Complete genome sequence of Actinoalloteichus fjordicus DSM 46855 (=ADI127-17), type strain of the new species Actinoalloteichus fjordicus.</title>
        <authorList>
            <person name="Ruckert C."/>
            <person name="Nouioui I."/>
            <person name="Willmese J."/>
            <person name="van Wezel G."/>
            <person name="Klenk H.-P."/>
            <person name="Kalinowski J."/>
            <person name="Zotchev S.B."/>
        </authorList>
    </citation>
    <scope>NUCLEOTIDE SEQUENCE [LARGE SCALE GENOMIC DNA]</scope>
    <source>
        <strain evidence="3">ADI127-7</strain>
    </source>
</reference>
<name>A0AAC9LGU6_9PSEU</name>
<feature type="compositionally biased region" description="Low complexity" evidence="1">
    <location>
        <begin position="91"/>
        <end position="103"/>
    </location>
</feature>
<sequence length="147" mass="14684">MSVIEVVAELRRAYALLVDALAATAHAEQAIDDGSTTFDAATTGSAQPAVDSARHCALAAADDIRAARAALVAAQDVIDAYCQEIAGHGIIDGTTITGPTGTKPTPPPATSPPNQPSAPAPPQSATSPRSPNSNAAASRSAPTESSE</sequence>
<dbReference type="EMBL" id="CP016076">
    <property type="protein sequence ID" value="APU16064.1"/>
    <property type="molecule type" value="Genomic_DNA"/>
</dbReference>